<evidence type="ECO:0000313" key="7">
    <source>
        <dbReference type="EMBL" id="AIJ06466.1"/>
    </source>
</evidence>
<reference evidence="7 8" key="1">
    <citation type="journal article" date="2015" name="Int. J. Syst. Evol. Microbiol.">
        <title>M ethanocaldococcus bathoardescens sp. nov., a hyperthermophilic methanogen isolated from a volcanically active deep-sea hydrothermal vent.</title>
        <authorList>
            <person name="Stewart L.C."/>
            <person name="Jung J.H."/>
            <person name="Kim Y.T."/>
            <person name="Kwon S.W."/>
            <person name="Park C.S."/>
            <person name="Holden J.F."/>
        </authorList>
    </citation>
    <scope>NUCLEOTIDE SEQUENCE [LARGE SCALE GENOMIC DNA]</scope>
    <source>
        <strain evidence="7 8">JH146</strain>
    </source>
</reference>
<accession>A0A076LE14</accession>
<dbReference type="Pfam" id="PF00297">
    <property type="entry name" value="Ribosomal_L3"/>
    <property type="match status" value="1"/>
</dbReference>
<dbReference type="GeneID" id="24892262"/>
<dbReference type="InterPro" id="IPR019928">
    <property type="entry name" value="Ribosomal_uL3_arc"/>
</dbReference>
<dbReference type="Gene3D" id="3.30.1430.10">
    <property type="match status" value="1"/>
</dbReference>
<keyword evidence="2 6" id="KW-0699">rRNA-binding</keyword>
<dbReference type="RefSeq" id="WP_048202533.1">
    <property type="nucleotide sequence ID" value="NZ_CP009149.1"/>
</dbReference>
<dbReference type="KEGG" id="mjh:JH146_1624"/>
<dbReference type="InterPro" id="IPR044892">
    <property type="entry name" value="Ribosomal_L3_dom_3_arc_sf"/>
</dbReference>
<keyword evidence="5 6" id="KW-0687">Ribonucleoprotein</keyword>
<dbReference type="EMBL" id="CP009149">
    <property type="protein sequence ID" value="AIJ06466.1"/>
    <property type="molecule type" value="Genomic_DNA"/>
</dbReference>
<evidence type="ECO:0000256" key="2">
    <source>
        <dbReference type="ARBA" id="ARBA00022730"/>
    </source>
</evidence>
<evidence type="ECO:0000256" key="1">
    <source>
        <dbReference type="ARBA" id="ARBA00006540"/>
    </source>
</evidence>
<comment type="function">
    <text evidence="6">One of the primary rRNA binding proteins, it binds directly near the 3'-end of the 23S rRNA, where it nucleates assembly of the 50S subunit.</text>
</comment>
<dbReference type="GO" id="GO:0006412">
    <property type="term" value="P:translation"/>
    <property type="evidence" value="ECO:0007669"/>
    <property type="project" value="UniProtKB-UniRule"/>
</dbReference>
<dbReference type="AlphaFoldDB" id="A0A076LE14"/>
<dbReference type="Gene3D" id="2.40.30.10">
    <property type="entry name" value="Translation factors"/>
    <property type="match status" value="1"/>
</dbReference>
<proteinExistence type="inferred from homology"/>
<comment type="subunit">
    <text evidence="6">Part of the 50S ribosomal subunit. Forms a cluster with proteins L14 and L24e.</text>
</comment>
<dbReference type="PANTHER" id="PTHR11363:SF5">
    <property type="entry name" value="LARGE RIBOSOMAL SUBUNIT PROTEIN UL3"/>
    <property type="match status" value="1"/>
</dbReference>
<dbReference type="OrthoDB" id="6121at2157"/>
<evidence type="ECO:0000256" key="4">
    <source>
        <dbReference type="ARBA" id="ARBA00022980"/>
    </source>
</evidence>
<dbReference type="InterPro" id="IPR000597">
    <property type="entry name" value="Ribosomal_uL3"/>
</dbReference>
<keyword evidence="3 6" id="KW-0694">RNA-binding</keyword>
<dbReference type="NCBIfam" id="NF003261">
    <property type="entry name" value="PRK04231.1"/>
    <property type="match status" value="1"/>
</dbReference>
<name>A0A076LE14_9EURY</name>
<dbReference type="Gene3D" id="4.10.960.10">
    <property type="entry name" value="Ribosomal protein L3, domain 3"/>
    <property type="match status" value="1"/>
</dbReference>
<dbReference type="SUPFAM" id="SSF50447">
    <property type="entry name" value="Translation proteins"/>
    <property type="match status" value="1"/>
</dbReference>
<dbReference type="HOGENOM" id="CLU_033361_2_0_2"/>
<dbReference type="NCBIfam" id="TIGR03626">
    <property type="entry name" value="L3_arch"/>
    <property type="match status" value="1"/>
</dbReference>
<evidence type="ECO:0000256" key="6">
    <source>
        <dbReference type="HAMAP-Rule" id="MF_01325"/>
    </source>
</evidence>
<keyword evidence="8" id="KW-1185">Reference proteome</keyword>
<protein>
    <recommendedName>
        <fullName evidence="6">Large ribosomal subunit protein uL3</fullName>
    </recommendedName>
</protein>
<dbReference type="STRING" id="1301915.JH146_1624"/>
<dbReference type="InterPro" id="IPR019926">
    <property type="entry name" value="Ribosomal_uL3_CS"/>
</dbReference>
<comment type="similarity">
    <text evidence="1 6">Belongs to the universal ribosomal protein uL3 family.</text>
</comment>
<dbReference type="GO" id="GO:0022625">
    <property type="term" value="C:cytosolic large ribosomal subunit"/>
    <property type="evidence" value="ECO:0007669"/>
    <property type="project" value="UniProtKB-UniRule"/>
</dbReference>
<dbReference type="HAMAP" id="MF_01325_A">
    <property type="entry name" value="Ribosomal_uL3_A"/>
    <property type="match status" value="1"/>
</dbReference>
<dbReference type="GO" id="GO:0003735">
    <property type="term" value="F:structural constituent of ribosome"/>
    <property type="evidence" value="ECO:0007669"/>
    <property type="project" value="UniProtKB-UniRule"/>
</dbReference>
<evidence type="ECO:0000256" key="5">
    <source>
        <dbReference type="ARBA" id="ARBA00023274"/>
    </source>
</evidence>
<dbReference type="FunFam" id="3.30.1430.10:FF:000005">
    <property type="entry name" value="50S ribosomal protein L3"/>
    <property type="match status" value="1"/>
</dbReference>
<keyword evidence="4 6" id="KW-0689">Ribosomal protein</keyword>
<evidence type="ECO:0000313" key="8">
    <source>
        <dbReference type="Proteomes" id="UP000028781"/>
    </source>
</evidence>
<organism evidence="7 8">
    <name type="scientific">Methanocaldococcus bathoardescens</name>
    <dbReference type="NCBI Taxonomy" id="1301915"/>
    <lineage>
        <taxon>Archaea</taxon>
        <taxon>Methanobacteriati</taxon>
        <taxon>Methanobacteriota</taxon>
        <taxon>Methanomada group</taxon>
        <taxon>Methanococci</taxon>
        <taxon>Methanococcales</taxon>
        <taxon>Methanocaldococcaceae</taxon>
        <taxon>Methanocaldococcus</taxon>
    </lineage>
</organism>
<evidence type="ECO:0000256" key="3">
    <source>
        <dbReference type="ARBA" id="ARBA00022884"/>
    </source>
</evidence>
<dbReference type="Proteomes" id="UP000028781">
    <property type="component" value="Chromosome"/>
</dbReference>
<dbReference type="InterPro" id="IPR009000">
    <property type="entry name" value="Transl_B-barrel_sf"/>
</dbReference>
<sequence length="335" mass="38209">MGLNINRPRRGSLAFSPRKRAKRPVPRIRSWPEEETVRLQAFPVYKAGMSHAFIKEDNPKSPNAGQEIFTPITILEAPPINVCAIRVYGRNERNYLTTLTEVWADNLDKELERKIKLPKKEDRKTVEDLEALKDKIEEVRVLVHTNPKLTCLPKKKPEILEIRIGGKDIEERLNYAKEILGKQLNITDVFQEGELVDTIGVTKGKGFQGQVKRWGVKIQFGKHARKGVGRHVGSIGPWQPKMVMWSVPMPGQMGYHQRTEYNKRILKIGNNGDEITPKGGFLHYGVIRNNYVILKGSVQGPAKRLIVLRRAIRPYEPLIKVPEITYISTTSKQGK</sequence>
<gene>
    <name evidence="6" type="primary">rpl3</name>
    <name evidence="7" type="ORF">JH146_1624</name>
</gene>
<dbReference type="InterPro" id="IPR045077">
    <property type="entry name" value="L3_arc_euk"/>
</dbReference>
<dbReference type="PROSITE" id="PS00474">
    <property type="entry name" value="RIBOSOMAL_L3"/>
    <property type="match status" value="1"/>
</dbReference>
<dbReference type="GO" id="GO:0019843">
    <property type="term" value="F:rRNA binding"/>
    <property type="evidence" value="ECO:0007669"/>
    <property type="project" value="UniProtKB-UniRule"/>
</dbReference>
<dbReference type="PANTHER" id="PTHR11363">
    <property type="entry name" value="60S RIBOSOMAL PROTEIN L3-RELATED"/>
    <property type="match status" value="1"/>
</dbReference>